<reference evidence="3" key="1">
    <citation type="submission" date="2023-10" db="EMBL/GenBank/DDBJ databases">
        <authorList>
            <person name="Domelevo Entfellner J.-B."/>
        </authorList>
    </citation>
    <scope>NUCLEOTIDE SEQUENCE</scope>
</reference>
<evidence type="ECO:0000256" key="1">
    <source>
        <dbReference type="ARBA" id="ARBA00009995"/>
    </source>
</evidence>
<dbReference type="SUPFAM" id="SSF53756">
    <property type="entry name" value="UDP-Glycosyltransferase/glycogen phosphorylase"/>
    <property type="match status" value="1"/>
</dbReference>
<evidence type="ECO:0000313" key="3">
    <source>
        <dbReference type="EMBL" id="CAJ1891167.1"/>
    </source>
</evidence>
<dbReference type="GO" id="GO:0035251">
    <property type="term" value="F:UDP-glucosyltransferase activity"/>
    <property type="evidence" value="ECO:0007669"/>
    <property type="project" value="TreeGrafter"/>
</dbReference>
<dbReference type="EMBL" id="OY731398">
    <property type="protein sequence ID" value="CAJ1891167.1"/>
    <property type="molecule type" value="Genomic_DNA"/>
</dbReference>
<sequence>MVPSSNMIFKVFNAINLLQKPTEELFEALTPRPSCIISDFCISWTAKVVEKYHIPRISFNVFSCFSLHCVHMDGTDIKVTKELKPLMIPKANEEEINDLKEQMRDAEMKSYGVIINTIEELEKAYAQRGKDASINEHHCSKWLDLQQPKSVVYVCFGSLCNLIPAQLVEMALALEDTKRPFIWVIKEGSESRRSKSGFVNKGLRKGPKGEAL</sequence>
<dbReference type="PANTHER" id="PTHR48047:SF166">
    <property type="entry name" value="GLYCOSYLTRANSFERASE"/>
    <property type="match status" value="1"/>
</dbReference>
<accession>A0AA86RQG2</accession>
<dbReference type="AlphaFoldDB" id="A0AA86RQG2"/>
<organism evidence="3 4">
    <name type="scientific">Sphenostylis stenocarpa</name>
    <dbReference type="NCBI Taxonomy" id="92480"/>
    <lineage>
        <taxon>Eukaryota</taxon>
        <taxon>Viridiplantae</taxon>
        <taxon>Streptophyta</taxon>
        <taxon>Embryophyta</taxon>
        <taxon>Tracheophyta</taxon>
        <taxon>Spermatophyta</taxon>
        <taxon>Magnoliopsida</taxon>
        <taxon>eudicotyledons</taxon>
        <taxon>Gunneridae</taxon>
        <taxon>Pentapetalae</taxon>
        <taxon>rosids</taxon>
        <taxon>fabids</taxon>
        <taxon>Fabales</taxon>
        <taxon>Fabaceae</taxon>
        <taxon>Papilionoideae</taxon>
        <taxon>50 kb inversion clade</taxon>
        <taxon>NPAAA clade</taxon>
        <taxon>indigoferoid/millettioid clade</taxon>
        <taxon>Phaseoleae</taxon>
        <taxon>Sphenostylis</taxon>
    </lineage>
</organism>
<dbReference type="Proteomes" id="UP001189624">
    <property type="component" value="Chromosome 1"/>
</dbReference>
<dbReference type="Gene3D" id="3.40.50.2000">
    <property type="entry name" value="Glycogen Phosphorylase B"/>
    <property type="match status" value="2"/>
</dbReference>
<proteinExistence type="inferred from homology"/>
<keyword evidence="4" id="KW-1185">Reference proteome</keyword>
<dbReference type="PANTHER" id="PTHR48047">
    <property type="entry name" value="GLYCOSYLTRANSFERASE"/>
    <property type="match status" value="1"/>
</dbReference>
<keyword evidence="2" id="KW-0808">Transferase</keyword>
<evidence type="ECO:0000256" key="2">
    <source>
        <dbReference type="ARBA" id="ARBA00022676"/>
    </source>
</evidence>
<name>A0AA86RQG2_9FABA</name>
<keyword evidence="2" id="KW-0328">Glycosyltransferase</keyword>
<gene>
    <name evidence="3" type="ORF">AYBTSS11_LOCUS2908</name>
</gene>
<protein>
    <submittedName>
        <fullName evidence="3">Uncharacterized protein</fullName>
    </submittedName>
</protein>
<evidence type="ECO:0000313" key="4">
    <source>
        <dbReference type="Proteomes" id="UP001189624"/>
    </source>
</evidence>
<comment type="similarity">
    <text evidence="1">Belongs to the UDP-glycosyltransferase family.</text>
</comment>
<dbReference type="Gramene" id="rna-AYBTSS11_LOCUS2908">
    <property type="protein sequence ID" value="CAJ1891167.1"/>
    <property type="gene ID" value="gene-AYBTSS11_LOCUS2908"/>
</dbReference>